<proteinExistence type="predicted"/>
<dbReference type="GO" id="GO:0016740">
    <property type="term" value="F:transferase activity"/>
    <property type="evidence" value="ECO:0007669"/>
    <property type="project" value="UniProtKB-KW"/>
</dbReference>
<dbReference type="Proteomes" id="UP000319438">
    <property type="component" value="Segment"/>
</dbReference>
<gene>
    <name evidence="1" type="ORF">PMV_256</name>
</gene>
<evidence type="ECO:0000313" key="2">
    <source>
        <dbReference type="Proteomes" id="UP000319438"/>
    </source>
</evidence>
<name>A0A0N9PWF3_9VIRU</name>
<organism evidence="1 2">
    <name type="scientific">Port-miou virus</name>
    <dbReference type="NCBI Taxonomy" id="1733873"/>
    <lineage>
        <taxon>Viruses</taxon>
        <taxon>Varidnaviria</taxon>
        <taxon>Bamfordvirae</taxon>
        <taxon>Nucleocytoviricota</taxon>
        <taxon>Megaviricetes</taxon>
        <taxon>Pimascovirales</taxon>
        <taxon>Pimascovirales incertae sedis</taxon>
        <taxon>Marseilleviridae</taxon>
        <taxon>Losannavirus</taxon>
        <taxon>Losannavirus lausannense</taxon>
        <taxon>Lausannevirus</taxon>
    </lineage>
</organism>
<protein>
    <submittedName>
        <fullName evidence="1">Putative glycosyltransferase</fullName>
    </submittedName>
</protein>
<dbReference type="EMBL" id="KT428292">
    <property type="protein sequence ID" value="ALH06954.1"/>
    <property type="molecule type" value="Genomic_DNA"/>
</dbReference>
<sequence>MFLSTFSNSHNIEKVATFSIIFSQRMQTTYRQVKSLNGVDDCILKSGVQKYTRRNKWKKALWCMVELDMFASATDEKAGEAIRSNMIHRLMVIFLEEISVCNLSLWLLLFERFETVFSCREKRKGLEKDSNGWNELRSLEQEALVWIVYQMCNSRHIRILSHTRSAFGHGKSQESVDVSSEFYPEFHGVIQGFGEDEGEPTTKIDLSKETRETRELCKNFLSSLEQQKYSAYHWASQILALGKAKGKYYRSQRSDYLVFWLLERFFETREDSEFLLKVHSVALSWFRELSGIREGFLTWWCLVTACVVGWQTREITNDVPNHQRIYERNLSETIHIDEYVIDKHTKVGRKLGKDSIDFVFEGAFVVREAKIGDPKLRLFYQDINVFRLSGIKGVRRQRVAKESDIFDFIVRAQLVCGTGKTDTYFAIEKSTGKRVLVKGPFRTKESIKNVLDIAKIKKVLGLPFVRVKRMALRPNFFPDSVMGVRSRMKDRDVISCFLVFEDETTEETLPVTIRKGNVTPETEVVDWEKVKSMVHFNVLECNDPEILFSFCMAVVFRSILGLPDLADRNFLFVPRKKLVYSIDEDVCDREVDLEAALKKNRYAKYRQILKENQDKVQEILKSWEETLGKVKLPEGMSLENVFARMKKIF</sequence>
<keyword evidence="1" id="KW-0808">Transferase</keyword>
<accession>A0A0N9PWF3</accession>
<evidence type="ECO:0000313" key="1">
    <source>
        <dbReference type="EMBL" id="ALH06954.1"/>
    </source>
</evidence>
<reference evidence="1" key="1">
    <citation type="journal article" date="2015" name="Genome Announc.">
        <title>Complete Genome Sequence of a New Member of the Marseilleviridae Recovered from the Brackish Submarine Spring in the Cassis Port-Miou Calanque, France.</title>
        <authorList>
            <person name="Doutre G."/>
            <person name="Arfib B."/>
            <person name="Rochette P."/>
            <person name="Claverie J.M."/>
            <person name="Bonin P."/>
            <person name="Abergel C."/>
        </authorList>
    </citation>
    <scope>NUCLEOTIDE SEQUENCE [LARGE SCALE GENOMIC DNA]</scope>
    <source>
        <strain evidence="1">1</strain>
    </source>
</reference>